<dbReference type="Gene3D" id="3.40.50.150">
    <property type="entry name" value="Vaccinia Virus protein VP39"/>
    <property type="match status" value="1"/>
</dbReference>
<organism evidence="2 3">
    <name type="scientific">Frankia umida</name>
    <dbReference type="NCBI Taxonomy" id="573489"/>
    <lineage>
        <taxon>Bacteria</taxon>
        <taxon>Bacillati</taxon>
        <taxon>Actinomycetota</taxon>
        <taxon>Actinomycetes</taxon>
        <taxon>Frankiales</taxon>
        <taxon>Frankiaceae</taxon>
        <taxon>Frankia</taxon>
    </lineage>
</organism>
<keyword evidence="2" id="KW-0808">Transferase</keyword>
<name>A0ABT0K4B8_9ACTN</name>
<evidence type="ECO:0000313" key="2">
    <source>
        <dbReference type="EMBL" id="MCK9878633.1"/>
    </source>
</evidence>
<evidence type="ECO:0000313" key="3">
    <source>
        <dbReference type="Proteomes" id="UP001201873"/>
    </source>
</evidence>
<dbReference type="InterPro" id="IPR029063">
    <property type="entry name" value="SAM-dependent_MTases_sf"/>
</dbReference>
<protein>
    <submittedName>
        <fullName evidence="2">Class I SAM-dependent methyltransferase</fullName>
    </submittedName>
</protein>
<comment type="caution">
    <text evidence="2">The sequence shown here is derived from an EMBL/GenBank/DDBJ whole genome shotgun (WGS) entry which is preliminary data.</text>
</comment>
<dbReference type="GO" id="GO:0008168">
    <property type="term" value="F:methyltransferase activity"/>
    <property type="evidence" value="ECO:0007669"/>
    <property type="project" value="UniProtKB-KW"/>
</dbReference>
<dbReference type="GO" id="GO:0032259">
    <property type="term" value="P:methylation"/>
    <property type="evidence" value="ECO:0007669"/>
    <property type="project" value="UniProtKB-KW"/>
</dbReference>
<accession>A0ABT0K4B8</accession>
<proteinExistence type="predicted"/>
<gene>
    <name evidence="2" type="ORF">MXD59_23190</name>
</gene>
<feature type="region of interest" description="Disordered" evidence="1">
    <location>
        <begin position="293"/>
        <end position="322"/>
    </location>
</feature>
<reference evidence="2 3" key="1">
    <citation type="submission" date="2022-04" db="EMBL/GenBank/DDBJ databases">
        <title>Genome diversity in the genus Frankia.</title>
        <authorList>
            <person name="Carlos-Shanley C."/>
            <person name="Hahn D."/>
        </authorList>
    </citation>
    <scope>NUCLEOTIDE SEQUENCE [LARGE SCALE GENOMIC DNA]</scope>
    <source>
        <strain evidence="2 3">Ag45/Mut15</strain>
    </source>
</reference>
<dbReference type="Proteomes" id="UP001201873">
    <property type="component" value="Unassembled WGS sequence"/>
</dbReference>
<dbReference type="EMBL" id="JALKFT010000039">
    <property type="protein sequence ID" value="MCK9878633.1"/>
    <property type="molecule type" value="Genomic_DNA"/>
</dbReference>
<evidence type="ECO:0000256" key="1">
    <source>
        <dbReference type="SAM" id="MobiDB-lite"/>
    </source>
</evidence>
<keyword evidence="2" id="KW-0489">Methyltransferase</keyword>
<dbReference type="RefSeq" id="WP_248826721.1">
    <property type="nucleotide sequence ID" value="NZ_JALKFT010000039.1"/>
</dbReference>
<keyword evidence="3" id="KW-1185">Reference proteome</keyword>
<sequence length="322" mass="34524">MHHDNVSTAAGSNDRIFDEKGFDESGKVSLDHIYTQPDPRAYFTTLRRLDYVIPELAKPFFGQLVDEHGDRRGRAPVILDVGCSYGVNAALLRCDLTMADMYARYAGLPAGGETGPASLAARDRALTGAHRGPTTPRFIGLDSSRPAIAYALAAGFLDDAVCADLEDREPTSQEQALLAEVDLVVSTGCIGYIGAPTIERIARAADEHRRPAMAHFVLRMFPFDPIADALGALGYETERVDGVFPQRRFASAREREQVLDTLATVGVDPRGLEADGWLYAELHISRPRGTASLAASSTSTATATGASRAQARGTRGGTTLTA</sequence>
<dbReference type="SUPFAM" id="SSF53335">
    <property type="entry name" value="S-adenosyl-L-methionine-dependent methyltransferases"/>
    <property type="match status" value="1"/>
</dbReference>